<dbReference type="GO" id="GO:0003725">
    <property type="term" value="F:double-stranded RNA binding"/>
    <property type="evidence" value="ECO:0007669"/>
    <property type="project" value="InterPro"/>
</dbReference>
<evidence type="ECO:0000259" key="12">
    <source>
        <dbReference type="PROSITE" id="PS51163"/>
    </source>
</evidence>
<evidence type="ECO:0000313" key="13">
    <source>
        <dbReference type="EMBL" id="OGC32767.1"/>
    </source>
</evidence>
<evidence type="ECO:0000256" key="2">
    <source>
        <dbReference type="ARBA" id="ARBA00007663"/>
    </source>
</evidence>
<gene>
    <name evidence="13" type="ORF">A2311_03015</name>
</gene>
<evidence type="ECO:0000256" key="9">
    <source>
        <dbReference type="ARBA" id="ARBA00022840"/>
    </source>
</evidence>
<keyword evidence="5" id="KW-0808">Transferase</keyword>
<proteinExistence type="inferred from homology"/>
<dbReference type="Pfam" id="PF01300">
    <property type="entry name" value="Sua5_yciO_yrdC"/>
    <property type="match status" value="1"/>
</dbReference>
<dbReference type="EMBL" id="MEUF01000073">
    <property type="protein sequence ID" value="OGC32767.1"/>
    <property type="molecule type" value="Genomic_DNA"/>
</dbReference>
<keyword evidence="9" id="KW-0067">ATP-binding</keyword>
<dbReference type="GO" id="GO:0000049">
    <property type="term" value="F:tRNA binding"/>
    <property type="evidence" value="ECO:0007669"/>
    <property type="project" value="TreeGrafter"/>
</dbReference>
<keyword evidence="4" id="KW-0963">Cytoplasm</keyword>
<comment type="similarity">
    <text evidence="2">Belongs to the SUA5 family.</text>
</comment>
<dbReference type="InterPro" id="IPR006070">
    <property type="entry name" value="Sua5-like_dom"/>
</dbReference>
<evidence type="ECO:0000313" key="14">
    <source>
        <dbReference type="Proteomes" id="UP000178951"/>
    </source>
</evidence>
<dbReference type="NCBIfam" id="TIGR00057">
    <property type="entry name" value="L-threonylcarbamoyladenylate synthase"/>
    <property type="match status" value="1"/>
</dbReference>
<evidence type="ECO:0000256" key="10">
    <source>
        <dbReference type="ARBA" id="ARBA00029774"/>
    </source>
</evidence>
<evidence type="ECO:0000256" key="6">
    <source>
        <dbReference type="ARBA" id="ARBA00022694"/>
    </source>
</evidence>
<comment type="subcellular location">
    <subcellularLocation>
        <location evidence="1">Cytoplasm</location>
    </subcellularLocation>
</comment>
<dbReference type="SUPFAM" id="SSF55821">
    <property type="entry name" value="YrdC/RibB"/>
    <property type="match status" value="1"/>
</dbReference>
<dbReference type="GO" id="GO:0005524">
    <property type="term" value="F:ATP binding"/>
    <property type="evidence" value="ECO:0007669"/>
    <property type="project" value="UniProtKB-KW"/>
</dbReference>
<dbReference type="Gene3D" id="3.90.870.10">
    <property type="entry name" value="DHBP synthase"/>
    <property type="match status" value="1"/>
</dbReference>
<dbReference type="Proteomes" id="UP000178951">
    <property type="component" value="Unassembled WGS sequence"/>
</dbReference>
<dbReference type="STRING" id="1802583.A2311_03015"/>
<evidence type="ECO:0000256" key="7">
    <source>
        <dbReference type="ARBA" id="ARBA00022695"/>
    </source>
</evidence>
<dbReference type="GO" id="GO:0008033">
    <property type="term" value="P:tRNA processing"/>
    <property type="evidence" value="ECO:0007669"/>
    <property type="project" value="UniProtKB-KW"/>
</dbReference>
<reference evidence="13 14" key="1">
    <citation type="journal article" date="2016" name="Nat. Commun.">
        <title>Thousands of microbial genomes shed light on interconnected biogeochemical processes in an aquifer system.</title>
        <authorList>
            <person name="Anantharaman K."/>
            <person name="Brown C.T."/>
            <person name="Hug L.A."/>
            <person name="Sharon I."/>
            <person name="Castelle C.J."/>
            <person name="Probst A.J."/>
            <person name="Thomas B.C."/>
            <person name="Singh A."/>
            <person name="Wilkins M.J."/>
            <person name="Karaoz U."/>
            <person name="Brodie E.L."/>
            <person name="Williams K.H."/>
            <person name="Hubbard S.S."/>
            <person name="Banfield J.F."/>
        </authorList>
    </citation>
    <scope>NUCLEOTIDE SEQUENCE [LARGE SCALE GENOMIC DNA]</scope>
</reference>
<protein>
    <recommendedName>
        <fullName evidence="10">L-threonylcarbamoyladenylate synthase</fullName>
        <ecNumber evidence="3">2.7.7.87</ecNumber>
    </recommendedName>
    <alternativeName>
        <fullName evidence="10">L-threonylcarbamoyladenylate synthase</fullName>
    </alternativeName>
</protein>
<name>A0A1F4TJJ3_UNCSA</name>
<dbReference type="GO" id="GO:0005737">
    <property type="term" value="C:cytoplasm"/>
    <property type="evidence" value="ECO:0007669"/>
    <property type="project" value="UniProtKB-SubCell"/>
</dbReference>
<dbReference type="AlphaFoldDB" id="A0A1F4TJJ3"/>
<evidence type="ECO:0000256" key="3">
    <source>
        <dbReference type="ARBA" id="ARBA00012584"/>
    </source>
</evidence>
<keyword evidence="7" id="KW-0548">Nucleotidyltransferase</keyword>
<keyword evidence="8" id="KW-0547">Nucleotide-binding</keyword>
<organism evidence="13 14">
    <name type="scientific">candidate division WOR-1 bacterium RIFOXYB2_FULL_48_7</name>
    <dbReference type="NCBI Taxonomy" id="1802583"/>
    <lineage>
        <taxon>Bacteria</taxon>
        <taxon>Bacillati</taxon>
        <taxon>Saganbacteria</taxon>
    </lineage>
</organism>
<accession>A0A1F4TJJ3</accession>
<sequence length="170" mass="18437">MSALAKAINKLKAGGIIAFPTETVFGLGVLLAKPKAIHRLYRLKQRPKSKPFQILVASLRQAKTLGKFNKEAVRLAKANWPGPMTLVVNKTGGNGKVGLRVPNHRRLLRLIRLVGPLVASSANLAGEPPALSIRELRQQGLKVDYILPGRVRSGKASKVIDTTTGKIIRN</sequence>
<evidence type="ECO:0000256" key="5">
    <source>
        <dbReference type="ARBA" id="ARBA00022679"/>
    </source>
</evidence>
<dbReference type="GO" id="GO:0061710">
    <property type="term" value="F:L-threonylcarbamoyladenylate synthase"/>
    <property type="evidence" value="ECO:0007669"/>
    <property type="project" value="UniProtKB-EC"/>
</dbReference>
<dbReference type="PROSITE" id="PS51163">
    <property type="entry name" value="YRDC"/>
    <property type="match status" value="1"/>
</dbReference>
<dbReference type="GO" id="GO:0006450">
    <property type="term" value="P:regulation of translational fidelity"/>
    <property type="evidence" value="ECO:0007669"/>
    <property type="project" value="TreeGrafter"/>
</dbReference>
<dbReference type="InterPro" id="IPR050156">
    <property type="entry name" value="TC-AMP_synthase_SUA5"/>
</dbReference>
<comment type="catalytic activity">
    <reaction evidence="11">
        <text>L-threonine + hydrogencarbonate + ATP = L-threonylcarbamoyladenylate + diphosphate + H2O</text>
        <dbReference type="Rhea" id="RHEA:36407"/>
        <dbReference type="ChEBI" id="CHEBI:15377"/>
        <dbReference type="ChEBI" id="CHEBI:17544"/>
        <dbReference type="ChEBI" id="CHEBI:30616"/>
        <dbReference type="ChEBI" id="CHEBI:33019"/>
        <dbReference type="ChEBI" id="CHEBI:57926"/>
        <dbReference type="ChEBI" id="CHEBI:73682"/>
        <dbReference type="EC" id="2.7.7.87"/>
    </reaction>
</comment>
<dbReference type="PANTHER" id="PTHR17490:SF16">
    <property type="entry name" value="THREONYLCARBAMOYL-AMP SYNTHASE"/>
    <property type="match status" value="1"/>
</dbReference>
<feature type="domain" description="YrdC-like" evidence="12">
    <location>
        <begin position="1"/>
        <end position="170"/>
    </location>
</feature>
<comment type="caution">
    <text evidence="13">The sequence shown here is derived from an EMBL/GenBank/DDBJ whole genome shotgun (WGS) entry which is preliminary data.</text>
</comment>
<dbReference type="EC" id="2.7.7.87" evidence="3"/>
<evidence type="ECO:0000256" key="4">
    <source>
        <dbReference type="ARBA" id="ARBA00022490"/>
    </source>
</evidence>
<evidence type="ECO:0000256" key="1">
    <source>
        <dbReference type="ARBA" id="ARBA00004496"/>
    </source>
</evidence>
<dbReference type="PANTHER" id="PTHR17490">
    <property type="entry name" value="SUA5"/>
    <property type="match status" value="1"/>
</dbReference>
<keyword evidence="6" id="KW-0819">tRNA processing</keyword>
<evidence type="ECO:0000256" key="8">
    <source>
        <dbReference type="ARBA" id="ARBA00022741"/>
    </source>
</evidence>
<evidence type="ECO:0000256" key="11">
    <source>
        <dbReference type="ARBA" id="ARBA00048366"/>
    </source>
</evidence>
<dbReference type="InterPro" id="IPR017945">
    <property type="entry name" value="DHBP_synth_RibB-like_a/b_dom"/>
</dbReference>